<keyword evidence="3 9" id="KW-0028">Amino-acid biosynthesis</keyword>
<dbReference type="PIRSF" id="PIRSF000728">
    <property type="entry name" value="NAGK"/>
    <property type="match status" value="1"/>
</dbReference>
<dbReference type="SUPFAM" id="SSF53633">
    <property type="entry name" value="Carbamate kinase-like"/>
    <property type="match status" value="1"/>
</dbReference>
<dbReference type="Proteomes" id="UP001500974">
    <property type="component" value="Unassembled WGS sequence"/>
</dbReference>
<evidence type="ECO:0000313" key="12">
    <source>
        <dbReference type="Proteomes" id="UP001500974"/>
    </source>
</evidence>
<keyword evidence="7 9" id="KW-0067">ATP-binding</keyword>
<comment type="similarity">
    <text evidence="9">Belongs to the acetylglutamate kinase family. ArgB subfamily.</text>
</comment>
<proteinExistence type="inferred from homology"/>
<protein>
    <recommendedName>
        <fullName evidence="9">Acetylglutamate kinase</fullName>
        <ecNumber evidence="9">2.7.2.8</ecNumber>
    </recommendedName>
    <alternativeName>
        <fullName evidence="9">N-acetyl-L-glutamate 5-phosphotransferase</fullName>
    </alternativeName>
    <alternativeName>
        <fullName evidence="9">NAG kinase</fullName>
        <shortName evidence="9">NAGK</shortName>
    </alternativeName>
</protein>
<gene>
    <name evidence="9 11" type="primary">argB</name>
    <name evidence="11" type="ORF">GCM10009784_31710</name>
</gene>
<dbReference type="Gene3D" id="3.40.1160.10">
    <property type="entry name" value="Acetylglutamate kinase-like"/>
    <property type="match status" value="1"/>
</dbReference>
<dbReference type="PANTHER" id="PTHR23342">
    <property type="entry name" value="N-ACETYLGLUTAMATE SYNTHASE"/>
    <property type="match status" value="1"/>
</dbReference>
<comment type="caution">
    <text evidence="11">The sequence shown here is derived from an EMBL/GenBank/DDBJ whole genome shotgun (WGS) entry which is preliminary data.</text>
</comment>
<dbReference type="InterPro" id="IPR004662">
    <property type="entry name" value="AcgluKinase_fam"/>
</dbReference>
<comment type="catalytic activity">
    <reaction evidence="8 9">
        <text>N-acetyl-L-glutamate + ATP = N-acetyl-L-glutamyl 5-phosphate + ADP</text>
        <dbReference type="Rhea" id="RHEA:14629"/>
        <dbReference type="ChEBI" id="CHEBI:30616"/>
        <dbReference type="ChEBI" id="CHEBI:44337"/>
        <dbReference type="ChEBI" id="CHEBI:57936"/>
        <dbReference type="ChEBI" id="CHEBI:456216"/>
        <dbReference type="EC" id="2.7.2.8"/>
    </reaction>
</comment>
<evidence type="ECO:0000256" key="9">
    <source>
        <dbReference type="HAMAP-Rule" id="MF_00082"/>
    </source>
</evidence>
<name>A0ABN3B2Q5_9MICC</name>
<feature type="domain" description="Aspartate/glutamate/uridylate kinase" evidence="10">
    <location>
        <begin position="28"/>
        <end position="274"/>
    </location>
</feature>
<evidence type="ECO:0000256" key="7">
    <source>
        <dbReference type="ARBA" id="ARBA00022840"/>
    </source>
</evidence>
<evidence type="ECO:0000256" key="2">
    <source>
        <dbReference type="ARBA" id="ARBA00022571"/>
    </source>
</evidence>
<dbReference type="InterPro" id="IPR041727">
    <property type="entry name" value="NAGK-C"/>
</dbReference>
<dbReference type="PRINTS" id="PR00474">
    <property type="entry name" value="GLU5KINASE"/>
</dbReference>
<feature type="site" description="Transition state stabilizer" evidence="9">
    <location>
        <position position="255"/>
    </location>
</feature>
<feature type="site" description="Transition state stabilizer" evidence="9">
    <location>
        <position position="32"/>
    </location>
</feature>
<keyword evidence="2 9" id="KW-0055">Arginine biosynthesis</keyword>
<dbReference type="RefSeq" id="WP_277358732.1">
    <property type="nucleotide sequence ID" value="NZ_BAAAON010000010.1"/>
</dbReference>
<comment type="subcellular location">
    <subcellularLocation>
        <location evidence="9">Cytoplasm</location>
    </subcellularLocation>
</comment>
<dbReference type="Pfam" id="PF00696">
    <property type="entry name" value="AA_kinase"/>
    <property type="match status" value="1"/>
</dbReference>
<dbReference type="CDD" id="cd04250">
    <property type="entry name" value="AAK_NAGK-C"/>
    <property type="match status" value="1"/>
</dbReference>
<dbReference type="InterPro" id="IPR037528">
    <property type="entry name" value="ArgB"/>
</dbReference>
<dbReference type="InterPro" id="IPR001048">
    <property type="entry name" value="Asp/Glu/Uridylate_kinase"/>
</dbReference>
<evidence type="ECO:0000256" key="5">
    <source>
        <dbReference type="ARBA" id="ARBA00022741"/>
    </source>
</evidence>
<feature type="binding site" evidence="9">
    <location>
        <begin position="67"/>
        <end position="68"/>
    </location>
    <ligand>
        <name>substrate</name>
    </ligand>
</feature>
<dbReference type="EMBL" id="BAAAON010000010">
    <property type="protein sequence ID" value="GAA2178188.1"/>
    <property type="molecule type" value="Genomic_DNA"/>
</dbReference>
<keyword evidence="12" id="KW-1185">Reference proteome</keyword>
<dbReference type="EC" id="2.7.2.8" evidence="9"/>
<dbReference type="PANTHER" id="PTHR23342:SF0">
    <property type="entry name" value="N-ACETYLGLUTAMATE SYNTHASE, MITOCHONDRIAL"/>
    <property type="match status" value="1"/>
</dbReference>
<reference evidence="11 12" key="1">
    <citation type="journal article" date="2019" name="Int. J. Syst. Evol. Microbiol.">
        <title>The Global Catalogue of Microorganisms (GCM) 10K type strain sequencing project: providing services to taxonomists for standard genome sequencing and annotation.</title>
        <authorList>
            <consortium name="The Broad Institute Genomics Platform"/>
            <consortium name="The Broad Institute Genome Sequencing Center for Infectious Disease"/>
            <person name="Wu L."/>
            <person name="Ma J."/>
        </authorList>
    </citation>
    <scope>NUCLEOTIDE SEQUENCE [LARGE SCALE GENOMIC DNA]</scope>
    <source>
        <strain evidence="11 12">JCM 14917</strain>
    </source>
</reference>
<evidence type="ECO:0000256" key="4">
    <source>
        <dbReference type="ARBA" id="ARBA00022679"/>
    </source>
</evidence>
<keyword evidence="4 9" id="KW-0808">Transferase</keyword>
<feature type="binding site" evidence="9">
    <location>
        <position position="89"/>
    </location>
    <ligand>
        <name>substrate</name>
    </ligand>
</feature>
<comment type="function">
    <text evidence="9">Catalyzes the ATP-dependent phosphorylation of N-acetyl-L-glutamate.</text>
</comment>
<dbReference type="InterPro" id="IPR001057">
    <property type="entry name" value="Glu/AcGlu_kinase"/>
</dbReference>
<evidence type="ECO:0000256" key="3">
    <source>
        <dbReference type="ARBA" id="ARBA00022605"/>
    </source>
</evidence>
<accession>A0ABN3B2Q5</accession>
<keyword evidence="6 9" id="KW-0418">Kinase</keyword>
<dbReference type="GO" id="GO:0016301">
    <property type="term" value="F:kinase activity"/>
    <property type="evidence" value="ECO:0007669"/>
    <property type="project" value="UniProtKB-KW"/>
</dbReference>
<organism evidence="11 12">
    <name type="scientific">Arthrobacter parietis</name>
    <dbReference type="NCBI Taxonomy" id="271434"/>
    <lineage>
        <taxon>Bacteria</taxon>
        <taxon>Bacillati</taxon>
        <taxon>Actinomycetota</taxon>
        <taxon>Actinomycetes</taxon>
        <taxon>Micrococcales</taxon>
        <taxon>Micrococcaceae</taxon>
        <taxon>Arthrobacter</taxon>
    </lineage>
</organism>
<comment type="pathway">
    <text evidence="1 9">Amino-acid biosynthesis; L-arginine biosynthesis; N(2)-acetyl-L-ornithine from L-glutamate: step 2/4.</text>
</comment>
<feature type="binding site" evidence="9">
    <location>
        <position position="194"/>
    </location>
    <ligand>
        <name>substrate</name>
    </ligand>
</feature>
<dbReference type="HAMAP" id="MF_00082">
    <property type="entry name" value="ArgB"/>
    <property type="match status" value="1"/>
</dbReference>
<dbReference type="NCBIfam" id="TIGR00761">
    <property type="entry name" value="argB"/>
    <property type="match status" value="1"/>
</dbReference>
<dbReference type="InterPro" id="IPR036393">
    <property type="entry name" value="AceGlu_kinase-like_sf"/>
</dbReference>
<evidence type="ECO:0000256" key="1">
    <source>
        <dbReference type="ARBA" id="ARBA00004828"/>
    </source>
</evidence>
<keyword evidence="5 9" id="KW-0547">Nucleotide-binding</keyword>
<keyword evidence="9" id="KW-0963">Cytoplasm</keyword>
<evidence type="ECO:0000256" key="6">
    <source>
        <dbReference type="ARBA" id="ARBA00022777"/>
    </source>
</evidence>
<evidence type="ECO:0000256" key="8">
    <source>
        <dbReference type="ARBA" id="ARBA00048141"/>
    </source>
</evidence>
<evidence type="ECO:0000313" key="11">
    <source>
        <dbReference type="EMBL" id="GAA2178188.1"/>
    </source>
</evidence>
<sequence>MNTLNAAQDKAATLIEALPWIQRFAGTTMVIKYGGNAMVNDELRRAFAEDIVFLHHAGVRPVVVHGGGPQINGMLDRLGITSEFKGGLRVTTPEAMDVVRMVLTGQVSRELVGLINSHGPYAVGLSGEDGGLLRAVRTGTVVDGEEVDLGLVGEVVGVNPAAILDILEAGRIPVISTVAPETDSTGNGTGQVLNVNADTAAAALAEALGASKLVILTDVEGLYSNWPDRTSLISSLTAADLRGLLPELESGMIPKMTACLKAVDGGVERAHIVDGRLPHSMLLEIFTAAGIGTQVVPDEDEAL</sequence>
<evidence type="ECO:0000259" key="10">
    <source>
        <dbReference type="Pfam" id="PF00696"/>
    </source>
</evidence>